<dbReference type="GO" id="GO:0003676">
    <property type="term" value="F:nucleic acid binding"/>
    <property type="evidence" value="ECO:0007669"/>
    <property type="project" value="InterPro"/>
</dbReference>
<dbReference type="InterPro" id="IPR026960">
    <property type="entry name" value="RVT-Znf"/>
</dbReference>
<organism evidence="3 4">
    <name type="scientific">Cannabis sativa</name>
    <name type="common">Hemp</name>
    <name type="synonym">Marijuana</name>
    <dbReference type="NCBI Taxonomy" id="3483"/>
    <lineage>
        <taxon>Eukaryota</taxon>
        <taxon>Viridiplantae</taxon>
        <taxon>Streptophyta</taxon>
        <taxon>Embryophyta</taxon>
        <taxon>Tracheophyta</taxon>
        <taxon>Spermatophyta</taxon>
        <taxon>Magnoliopsida</taxon>
        <taxon>eudicotyledons</taxon>
        <taxon>Gunneridae</taxon>
        <taxon>Pentapetalae</taxon>
        <taxon>rosids</taxon>
        <taxon>fabids</taxon>
        <taxon>Rosales</taxon>
        <taxon>Cannabaceae</taxon>
        <taxon>Cannabis</taxon>
    </lineage>
</organism>
<evidence type="ECO:0000313" key="3">
    <source>
        <dbReference type="EnsemblPlants" id="cds.evm.model.08.1838"/>
    </source>
</evidence>
<dbReference type="GO" id="GO:0004523">
    <property type="term" value="F:RNA-DNA hybrid ribonuclease activity"/>
    <property type="evidence" value="ECO:0007669"/>
    <property type="project" value="InterPro"/>
</dbReference>
<dbReference type="OMA" id="GKSINIW"/>
<dbReference type="InterPro" id="IPR044730">
    <property type="entry name" value="RNase_H-like_dom_plant"/>
</dbReference>
<keyword evidence="4" id="KW-1185">Reference proteome</keyword>
<feature type="domain" description="RNase H type-1" evidence="1">
    <location>
        <begin position="455"/>
        <end position="572"/>
    </location>
</feature>
<dbReference type="InterPro" id="IPR002156">
    <property type="entry name" value="RNaseH_domain"/>
</dbReference>
<evidence type="ECO:0008006" key="5">
    <source>
        <dbReference type="Google" id="ProtNLM"/>
    </source>
</evidence>
<dbReference type="EnsemblPlants" id="evm.model.08.1838">
    <property type="protein sequence ID" value="cds.evm.model.08.1838"/>
    <property type="gene ID" value="evm.TU.08.1838"/>
</dbReference>
<reference evidence="3" key="2">
    <citation type="submission" date="2021-03" db="UniProtKB">
        <authorList>
            <consortium name="EnsemblPlants"/>
        </authorList>
    </citation>
    <scope>IDENTIFICATION</scope>
</reference>
<reference evidence="3" key="1">
    <citation type="submission" date="2018-11" db="EMBL/GenBank/DDBJ databases">
        <authorList>
            <person name="Grassa J C."/>
        </authorList>
    </citation>
    <scope>NUCLEOTIDE SEQUENCE [LARGE SCALE GENOMIC DNA]</scope>
</reference>
<protein>
    <recommendedName>
        <fullName evidence="5">Reverse transcriptase</fullName>
    </recommendedName>
</protein>
<accession>A0A803Q9Y7</accession>
<dbReference type="PANTHER" id="PTHR33116:SF86">
    <property type="entry name" value="REVERSE TRANSCRIPTASE DOMAIN-CONTAINING PROTEIN"/>
    <property type="match status" value="1"/>
</dbReference>
<feature type="domain" description="Reverse transcriptase zinc-binding" evidence="2">
    <location>
        <begin position="283"/>
        <end position="370"/>
    </location>
</feature>
<dbReference type="AlphaFoldDB" id="A0A803Q9Y7"/>
<dbReference type="EMBL" id="UZAU01000717">
    <property type="status" value="NOT_ANNOTATED_CDS"/>
    <property type="molecule type" value="Genomic_DNA"/>
</dbReference>
<dbReference type="Pfam" id="PF13456">
    <property type="entry name" value="RVT_3"/>
    <property type="match status" value="1"/>
</dbReference>
<evidence type="ECO:0000259" key="2">
    <source>
        <dbReference type="Pfam" id="PF13966"/>
    </source>
</evidence>
<dbReference type="PANTHER" id="PTHR33116">
    <property type="entry name" value="REVERSE TRANSCRIPTASE ZINC-BINDING DOMAIN-CONTAINING PROTEIN-RELATED-RELATED"/>
    <property type="match status" value="1"/>
</dbReference>
<proteinExistence type="predicted"/>
<sequence>MMSFFPNRFVKWTSSCIMVEEIKLLLNGTVAGKFTPQRGLRQGDPLSPALFILGVDELMFYPNWLSIRSLKRTEDTKFLVDCVLSRVQGWKSKFLSYVGKGDSPQQRKLHPIAWETLCRPKVNGGLGFKSSETINKAFLLKWAWKILTEKVSLWRQLMDAKYLKNWNFLDIEIKTTDSILWKAILKAITHLEKGLCRKIGDGNSTSIWFDPWVPGDTLQPKLRFDASAGMSMVRNFISQGGWNEPLIRQRFLEEDAKRILNISLPSTPREDTWLWLPECNGNFSVKSAYKVIKNVDVMADCDKKWRIIWDSKIHERLKMLWWKILANCLLTKEKLNSLFSIVDPTCTLCHGEVESSLHLFWYCNFARAVWFGYWWQIRTNSVNIDCWERWLDWFSIDSNRPDGLQLHLFLGGAAIIFESIWRERNNLSHGGMPTPLHTILQHINTRFIEITEDARTQQAAGAAVFRNEAGSFINCFTFRLAVSEPLIREIMVLCKGAEEALKQGYKKMIFQSDSSNAISALNTKLQEIGTLRHNIQDQVASFITSMAHFTLWEVSWIPRSCNGVAHSVAKWANQNNCFGWIDLFSENGALPSVPSEIG</sequence>
<evidence type="ECO:0000259" key="1">
    <source>
        <dbReference type="Pfam" id="PF13456"/>
    </source>
</evidence>
<dbReference type="Pfam" id="PF13966">
    <property type="entry name" value="zf-RVT"/>
    <property type="match status" value="1"/>
</dbReference>
<dbReference type="Gramene" id="evm.model.08.1838">
    <property type="protein sequence ID" value="cds.evm.model.08.1838"/>
    <property type="gene ID" value="evm.TU.08.1838"/>
</dbReference>
<dbReference type="CDD" id="cd06222">
    <property type="entry name" value="RNase_H_like"/>
    <property type="match status" value="1"/>
</dbReference>
<dbReference type="Gene3D" id="3.30.420.10">
    <property type="entry name" value="Ribonuclease H-like superfamily/Ribonuclease H"/>
    <property type="match status" value="1"/>
</dbReference>
<dbReference type="Proteomes" id="UP000596661">
    <property type="component" value="Chromosome 8"/>
</dbReference>
<evidence type="ECO:0000313" key="4">
    <source>
        <dbReference type="Proteomes" id="UP000596661"/>
    </source>
</evidence>
<dbReference type="InterPro" id="IPR036397">
    <property type="entry name" value="RNaseH_sf"/>
</dbReference>
<name>A0A803Q9Y7_CANSA</name>